<proteinExistence type="predicted"/>
<sequence>MAMPPLLLLLLQLLLLLLLLLMMMMKIGDNNDECDEKTIDNSNKIQDDERVVFPCRKCEVTFVKDKVTCLTDQWEDVAVPEDGWAPLGTSVFQNFLDLVKTFHGCHGYPGGWKHFARCKFKKKKN</sequence>
<dbReference type="Proteomes" id="UP000015101">
    <property type="component" value="Unassembled WGS sequence"/>
</dbReference>
<keyword evidence="1" id="KW-0732">Signal</keyword>
<evidence type="ECO:0000313" key="2">
    <source>
        <dbReference type="EMBL" id="ESN94134.1"/>
    </source>
</evidence>
<dbReference type="EnsemblMetazoa" id="HelroT180305">
    <property type="protein sequence ID" value="HelroP180305"/>
    <property type="gene ID" value="HelroG180305"/>
</dbReference>
<evidence type="ECO:0000313" key="3">
    <source>
        <dbReference type="EnsemblMetazoa" id="HelroP180305"/>
    </source>
</evidence>
<dbReference type="AlphaFoldDB" id="T1FFQ1"/>
<name>T1FFQ1_HELRO</name>
<reference evidence="4" key="1">
    <citation type="submission" date="2012-12" db="EMBL/GenBank/DDBJ databases">
        <authorList>
            <person name="Hellsten U."/>
            <person name="Grimwood J."/>
            <person name="Chapman J.A."/>
            <person name="Shapiro H."/>
            <person name="Aerts A."/>
            <person name="Otillar R.P."/>
            <person name="Terry A.Y."/>
            <person name="Boore J.L."/>
            <person name="Simakov O."/>
            <person name="Marletaz F."/>
            <person name="Cho S.-J."/>
            <person name="Edsinger-Gonzales E."/>
            <person name="Havlak P."/>
            <person name="Kuo D.-H."/>
            <person name="Larsson T."/>
            <person name="Lv J."/>
            <person name="Arendt D."/>
            <person name="Savage R."/>
            <person name="Osoegawa K."/>
            <person name="de Jong P."/>
            <person name="Lindberg D.R."/>
            <person name="Seaver E.C."/>
            <person name="Weisblat D.A."/>
            <person name="Putnam N.H."/>
            <person name="Grigoriev I.V."/>
            <person name="Rokhsar D.S."/>
        </authorList>
    </citation>
    <scope>NUCLEOTIDE SEQUENCE</scope>
</reference>
<protein>
    <submittedName>
        <fullName evidence="2 3">Uncharacterized protein</fullName>
    </submittedName>
</protein>
<dbReference type="KEGG" id="hro:HELRODRAFT_180305"/>
<organism evidence="3 4">
    <name type="scientific">Helobdella robusta</name>
    <name type="common">Californian leech</name>
    <dbReference type="NCBI Taxonomy" id="6412"/>
    <lineage>
        <taxon>Eukaryota</taxon>
        <taxon>Metazoa</taxon>
        <taxon>Spiralia</taxon>
        <taxon>Lophotrochozoa</taxon>
        <taxon>Annelida</taxon>
        <taxon>Clitellata</taxon>
        <taxon>Hirudinea</taxon>
        <taxon>Rhynchobdellida</taxon>
        <taxon>Glossiphoniidae</taxon>
        <taxon>Helobdella</taxon>
    </lineage>
</organism>
<keyword evidence="4" id="KW-1185">Reference proteome</keyword>
<dbReference type="RefSeq" id="XP_009027862.1">
    <property type="nucleotide sequence ID" value="XM_009029614.1"/>
</dbReference>
<dbReference type="HOGENOM" id="CLU_1995086_0_0_1"/>
<reference evidence="2 4" key="2">
    <citation type="journal article" date="2013" name="Nature">
        <title>Insights into bilaterian evolution from three spiralian genomes.</title>
        <authorList>
            <person name="Simakov O."/>
            <person name="Marletaz F."/>
            <person name="Cho S.J."/>
            <person name="Edsinger-Gonzales E."/>
            <person name="Havlak P."/>
            <person name="Hellsten U."/>
            <person name="Kuo D.H."/>
            <person name="Larsson T."/>
            <person name="Lv J."/>
            <person name="Arendt D."/>
            <person name="Savage R."/>
            <person name="Osoegawa K."/>
            <person name="de Jong P."/>
            <person name="Grimwood J."/>
            <person name="Chapman J.A."/>
            <person name="Shapiro H."/>
            <person name="Aerts A."/>
            <person name="Otillar R.P."/>
            <person name="Terry A.Y."/>
            <person name="Boore J.L."/>
            <person name="Grigoriev I.V."/>
            <person name="Lindberg D.R."/>
            <person name="Seaver E.C."/>
            <person name="Weisblat D.A."/>
            <person name="Putnam N.H."/>
            <person name="Rokhsar D.S."/>
        </authorList>
    </citation>
    <scope>NUCLEOTIDE SEQUENCE</scope>
</reference>
<dbReference type="EMBL" id="KB097572">
    <property type="protein sequence ID" value="ESN94134.1"/>
    <property type="molecule type" value="Genomic_DNA"/>
</dbReference>
<feature type="chain" id="PRO_5010980633" evidence="1">
    <location>
        <begin position="29"/>
        <end position="125"/>
    </location>
</feature>
<feature type="signal peptide" evidence="1">
    <location>
        <begin position="1"/>
        <end position="28"/>
    </location>
</feature>
<evidence type="ECO:0000256" key="1">
    <source>
        <dbReference type="SAM" id="SignalP"/>
    </source>
</evidence>
<dbReference type="CTD" id="20207650"/>
<gene>
    <name evidence="3" type="primary">20207650</name>
    <name evidence="2" type="ORF">HELRODRAFT_180305</name>
</gene>
<accession>T1FFQ1</accession>
<dbReference type="EMBL" id="AMQM01007150">
    <property type="status" value="NOT_ANNOTATED_CDS"/>
    <property type="molecule type" value="Genomic_DNA"/>
</dbReference>
<dbReference type="InParanoid" id="T1FFQ1"/>
<evidence type="ECO:0000313" key="4">
    <source>
        <dbReference type="Proteomes" id="UP000015101"/>
    </source>
</evidence>
<dbReference type="GeneID" id="20207650"/>
<reference evidence="3" key="3">
    <citation type="submission" date="2015-06" db="UniProtKB">
        <authorList>
            <consortium name="EnsemblMetazoa"/>
        </authorList>
    </citation>
    <scope>IDENTIFICATION</scope>
</reference>